<evidence type="ECO:0000256" key="1">
    <source>
        <dbReference type="SAM" id="MobiDB-lite"/>
    </source>
</evidence>
<organism evidence="3 4">
    <name type="scientific">Streptomyces iconiensis</name>
    <dbReference type="NCBI Taxonomy" id="1384038"/>
    <lineage>
        <taxon>Bacteria</taxon>
        <taxon>Bacillati</taxon>
        <taxon>Actinomycetota</taxon>
        <taxon>Actinomycetes</taxon>
        <taxon>Kitasatosporales</taxon>
        <taxon>Streptomycetaceae</taxon>
        <taxon>Streptomyces</taxon>
    </lineage>
</organism>
<reference evidence="3 4" key="1">
    <citation type="submission" date="2023-05" db="EMBL/GenBank/DDBJ databases">
        <title>Streptantibioticus silvisoli sp. nov., acidotolerant actinomycetes 1 from pine litter.</title>
        <authorList>
            <person name="Swiecimska M."/>
            <person name="Golinska P."/>
            <person name="Sangal V."/>
            <person name="Wachnowicz B."/>
            <person name="Goodfellow M."/>
        </authorList>
    </citation>
    <scope>NUCLEOTIDE SEQUENCE [LARGE SCALE GENOMIC DNA]</scope>
    <source>
        <strain evidence="3 4">DSM 42109</strain>
    </source>
</reference>
<dbReference type="RefSeq" id="WP_274042137.1">
    <property type="nucleotide sequence ID" value="NZ_JANCPR020000035.1"/>
</dbReference>
<evidence type="ECO:0000256" key="2">
    <source>
        <dbReference type="SAM" id="Phobius"/>
    </source>
</evidence>
<gene>
    <name evidence="3" type="ORF">NMN56_029630</name>
</gene>
<evidence type="ECO:0000313" key="3">
    <source>
        <dbReference type="EMBL" id="MDJ1136038.1"/>
    </source>
</evidence>
<keyword evidence="4" id="KW-1185">Reference proteome</keyword>
<keyword evidence="2" id="KW-0812">Transmembrane</keyword>
<comment type="caution">
    <text evidence="3">The sequence shown here is derived from an EMBL/GenBank/DDBJ whole genome shotgun (WGS) entry which is preliminary data.</text>
</comment>
<dbReference type="Proteomes" id="UP001214441">
    <property type="component" value="Unassembled WGS sequence"/>
</dbReference>
<protein>
    <submittedName>
        <fullName evidence="3">Uncharacterized protein</fullName>
    </submittedName>
</protein>
<keyword evidence="2" id="KW-0472">Membrane</keyword>
<dbReference type="EMBL" id="JANCPR020000035">
    <property type="protein sequence ID" value="MDJ1136038.1"/>
    <property type="molecule type" value="Genomic_DNA"/>
</dbReference>
<accession>A0ABT7A3W9</accession>
<name>A0ABT7A3W9_9ACTN</name>
<feature type="transmembrane region" description="Helical" evidence="2">
    <location>
        <begin position="88"/>
        <end position="110"/>
    </location>
</feature>
<feature type="transmembrane region" description="Helical" evidence="2">
    <location>
        <begin position="21"/>
        <end position="40"/>
    </location>
</feature>
<proteinExistence type="predicted"/>
<sequence>MRRVVVEDRFREAAYGRRSTGLLLLAAAGLLMAYAAWQLFTPYTTEGGAPCSAPVVDLGSRDADDDDHAYGPPGDGVPGPCVTSGRQWPAPVAGLLLALPFTAVGTAKFISGSVALSLREHEDAVRQSEQ</sequence>
<keyword evidence="2" id="KW-1133">Transmembrane helix</keyword>
<evidence type="ECO:0000313" key="4">
    <source>
        <dbReference type="Proteomes" id="UP001214441"/>
    </source>
</evidence>
<feature type="region of interest" description="Disordered" evidence="1">
    <location>
        <begin position="55"/>
        <end position="78"/>
    </location>
</feature>